<dbReference type="PANTHER" id="PTHR24198">
    <property type="entry name" value="ANKYRIN REPEAT AND PROTEIN KINASE DOMAIN-CONTAINING PROTEIN"/>
    <property type="match status" value="1"/>
</dbReference>
<dbReference type="PROSITE" id="PS50297">
    <property type="entry name" value="ANK_REP_REGION"/>
    <property type="match status" value="4"/>
</dbReference>
<reference evidence="3 4" key="1">
    <citation type="journal article" date="2014" name="Virus Genes">
        <title>Complete genome sequence of Courdo11 virus, a member of the family Mimiviridae.</title>
        <authorList>
            <person name="Yoosuf N."/>
            <person name="Pagnier I."/>
            <person name="Fournous G."/>
            <person name="Robert C."/>
            <person name="La Scola B."/>
            <person name="Raoult D."/>
            <person name="Colson P."/>
        </authorList>
    </citation>
    <scope>NUCLEOTIDE SEQUENCE [LARGE SCALE GENOMIC DNA]</scope>
</reference>
<keyword evidence="2" id="KW-0040">ANK repeat</keyword>
<evidence type="ECO:0000313" key="3">
    <source>
        <dbReference type="EMBL" id="AFX92085.1"/>
    </source>
</evidence>
<dbReference type="Pfam" id="PF13637">
    <property type="entry name" value="Ank_4"/>
    <property type="match status" value="1"/>
</dbReference>
<name>K7Y837_9VIRU</name>
<evidence type="ECO:0000313" key="4">
    <source>
        <dbReference type="Proteomes" id="UP000241137"/>
    </source>
</evidence>
<dbReference type="SMART" id="SM00248">
    <property type="entry name" value="ANK"/>
    <property type="match status" value="22"/>
</dbReference>
<organism evidence="3 4">
    <name type="scientific">Megavirus courdo11</name>
    <dbReference type="NCBI Taxonomy" id="1128140"/>
    <lineage>
        <taxon>Viruses</taxon>
        <taxon>Varidnaviria</taxon>
        <taxon>Bamfordvirae</taxon>
        <taxon>Nucleocytoviricota</taxon>
        <taxon>Megaviricetes</taxon>
        <taxon>Imitervirales</taxon>
        <taxon>Mimiviridae</taxon>
        <taxon>Megamimivirinae</taxon>
        <taxon>Megavirus</taxon>
        <taxon>Megavirus chilense</taxon>
    </lineage>
</organism>
<dbReference type="InterPro" id="IPR036770">
    <property type="entry name" value="Ankyrin_rpt-contain_sf"/>
</dbReference>
<keyword evidence="1" id="KW-0677">Repeat</keyword>
<proteinExistence type="predicted"/>
<dbReference type="PANTHER" id="PTHR24198:SF165">
    <property type="entry name" value="ANKYRIN REPEAT-CONTAINING PROTEIN-RELATED"/>
    <property type="match status" value="1"/>
</dbReference>
<evidence type="ECO:0000256" key="2">
    <source>
        <dbReference type="ARBA" id="ARBA00023043"/>
    </source>
</evidence>
<dbReference type="PROSITE" id="PS50088">
    <property type="entry name" value="ANK_REPEAT"/>
    <property type="match status" value="8"/>
</dbReference>
<protein>
    <submittedName>
        <fullName evidence="3">Putative ankyrin repeat protein</fullName>
    </submittedName>
</protein>
<dbReference type="Pfam" id="PF12796">
    <property type="entry name" value="Ank_2"/>
    <property type="match status" value="6"/>
</dbReference>
<sequence>MESTINTAINTAINTVKSVDFKYKSDAKYECCPDIKCNKFTLLMFLVAHYKQIPDALFKIKAVLNNSKTKINAQNKLGWTALMIASRNSSTRCDNEIVELLLEYGANPDKQNVDGDTALILACQYSQTDSSIKTVDLLLNYDANVNITDNNGWSPLITTVNFNDTTSDINTIDLLMKYKADINAITNKKSSSITIVIRRINNNITVIKKLLEYEPNLNIASPKGWTCLMLAINHAKTDEAINIIQELLDHGADPNACTKSGKSCLMIAFDNDENTKIMKLLIDAGVNVNHLYRDNDECDYIFKLYKEINFNYNLELKFDYDAIIKHEYNGHTVLMRAVLDADDDNCETVKMLLSNGVDPNFSNNYGITALILAIMKRNISLNVIQLLLNHDKINPNCFDKYGNTPLSIAMTLYPKKCNLEVIETLLKFGANPNNKDYFTSFVSDILTPNILEKYVIWIAYSHYKSFGTIDTIKLLLKYNIDIAIKNKYGNTILTQSVNDSVDDSNLELVSMLIDHDSELDVTSDNNEPILHFAVKNNNIQILKLFLDKGVNINTRNKTGMTCLVYYLSIIKGAFDLNIIKLLLEHDIDLNIGYGDINDNVLMLTCSFITSEKDLDLINLLIDHGANVNCQDANGNTPLIILIDTLIHFEKVVENNYLQDKKNQYVTGYLTNMFIDDSDNLIDNSNNDCDKIMNTIHQTIKLLLEKGADPNIKNSTNESAIFKILDSLQNSEIKNYVELFCKYGLNINITNKSGNTLLHEIFYYYDNFNLVKFLLDIGIDVNIQNSTGETALFHAIEHGSYITDIIELLNYGANPNIINNSGTSILMRIFDDYIGGPQDDSYVEIIKLLIEKGANANYSTDKTCILEQAIMLNNDSSPIIVELLLKNGADPNLIYNNRTILRYLMEQLYLIHKENIIKLLFKYGMNPDICDEEGDSIMMTAIKMQEKMDIIHIFLDYKVNPNIINKKGFTALTLAICTVFKYEVYCYDSLVKVLIDYGANPNIQNSFGETSLMILFGIIKSLNITSTNTNKDNISKILFDTNGIVPALLKRSNYKLLNNLGKTVYSYVPDDFILEFMKAVESSVIDKHTRNNLHQSIIDFNTQIVMKPESIRTRAVAIQWYADREFSFEEIRDHDKKLIDYFGIYDIESLNFKIQDCFKYMN</sequence>
<dbReference type="Proteomes" id="UP000241137">
    <property type="component" value="Segment"/>
</dbReference>
<dbReference type="Gene3D" id="1.25.40.20">
    <property type="entry name" value="Ankyrin repeat-containing domain"/>
    <property type="match status" value="6"/>
</dbReference>
<dbReference type="EMBL" id="JX975216">
    <property type="protein sequence ID" value="AFX92085.1"/>
    <property type="molecule type" value="Genomic_DNA"/>
</dbReference>
<accession>K7Y837</accession>
<dbReference type="Pfam" id="PF00023">
    <property type="entry name" value="Ank"/>
    <property type="match status" value="1"/>
</dbReference>
<dbReference type="SUPFAM" id="SSF48403">
    <property type="entry name" value="Ankyrin repeat"/>
    <property type="match status" value="3"/>
</dbReference>
<dbReference type="InterPro" id="IPR002110">
    <property type="entry name" value="Ankyrin_rpt"/>
</dbReference>
<evidence type="ECO:0000256" key="1">
    <source>
        <dbReference type="ARBA" id="ARBA00022737"/>
    </source>
</evidence>
<gene>
    <name evidence="3" type="ORF">CE11_00052</name>
</gene>